<dbReference type="Proteomes" id="UP001240984">
    <property type="component" value="Unassembled WGS sequence"/>
</dbReference>
<dbReference type="PANTHER" id="PTHR30055">
    <property type="entry name" value="HTH-TYPE TRANSCRIPTIONAL REGULATOR RUTR"/>
    <property type="match status" value="1"/>
</dbReference>
<proteinExistence type="predicted"/>
<accession>A0ABT9N1F6</accession>
<dbReference type="EMBL" id="JAUSRA010000001">
    <property type="protein sequence ID" value="MDP9797509.1"/>
    <property type="molecule type" value="Genomic_DNA"/>
</dbReference>
<dbReference type="Gene3D" id="1.10.357.10">
    <property type="entry name" value="Tetracycline Repressor, domain 2"/>
    <property type="match status" value="1"/>
</dbReference>
<feature type="DNA-binding region" description="H-T-H motif" evidence="4">
    <location>
        <begin position="29"/>
        <end position="48"/>
    </location>
</feature>
<evidence type="ECO:0000256" key="1">
    <source>
        <dbReference type="ARBA" id="ARBA00023015"/>
    </source>
</evidence>
<comment type="caution">
    <text evidence="6">The sequence shown here is derived from an EMBL/GenBank/DDBJ whole genome shotgun (WGS) entry which is preliminary data.</text>
</comment>
<dbReference type="InterPro" id="IPR023772">
    <property type="entry name" value="DNA-bd_HTH_TetR-type_CS"/>
</dbReference>
<dbReference type="Pfam" id="PF00440">
    <property type="entry name" value="TetR_N"/>
    <property type="match status" value="1"/>
</dbReference>
<dbReference type="PROSITE" id="PS50977">
    <property type="entry name" value="HTH_TETR_2"/>
    <property type="match status" value="1"/>
</dbReference>
<reference evidence="6 7" key="1">
    <citation type="submission" date="2023-07" db="EMBL/GenBank/DDBJ databases">
        <title>Sequencing the genomes of 1000 actinobacteria strains.</title>
        <authorList>
            <person name="Klenk H.-P."/>
        </authorList>
    </citation>
    <scope>NUCLEOTIDE SEQUENCE [LARGE SCALE GENOMIC DNA]</scope>
    <source>
        <strain evidence="6 7">DSM 44710</strain>
    </source>
</reference>
<name>A0ABT9N1F6_9ACTN</name>
<sequence>MTTAADDARIRVMQGFTAAVAERGYAATTIADIVAAARVSKRTFYEHFPDKEACLLATYQASADRLARILREAGRQTGGWRERVHALVTAYLAALDAAGPASRTVLVEVQAAGPRAFRMRSETQHRFAALFVELVESDPALPALTPALAIALVGGINELLLHAADPYTRDGAPFASLAETVTDFAGAVIGRGTST</sequence>
<evidence type="ECO:0000313" key="7">
    <source>
        <dbReference type="Proteomes" id="UP001240984"/>
    </source>
</evidence>
<keyword evidence="2 4" id="KW-0238">DNA-binding</keyword>
<organism evidence="6 7">
    <name type="scientific">Catenuloplanes nepalensis</name>
    <dbReference type="NCBI Taxonomy" id="587533"/>
    <lineage>
        <taxon>Bacteria</taxon>
        <taxon>Bacillati</taxon>
        <taxon>Actinomycetota</taxon>
        <taxon>Actinomycetes</taxon>
        <taxon>Micromonosporales</taxon>
        <taxon>Micromonosporaceae</taxon>
        <taxon>Catenuloplanes</taxon>
    </lineage>
</organism>
<evidence type="ECO:0000256" key="3">
    <source>
        <dbReference type="ARBA" id="ARBA00023163"/>
    </source>
</evidence>
<keyword evidence="3" id="KW-0804">Transcription</keyword>
<protein>
    <submittedName>
        <fullName evidence="6">AcrR family transcriptional regulator</fullName>
    </submittedName>
</protein>
<dbReference type="SUPFAM" id="SSF46689">
    <property type="entry name" value="Homeodomain-like"/>
    <property type="match status" value="1"/>
</dbReference>
<dbReference type="InterPro" id="IPR050109">
    <property type="entry name" value="HTH-type_TetR-like_transc_reg"/>
</dbReference>
<dbReference type="InterPro" id="IPR009057">
    <property type="entry name" value="Homeodomain-like_sf"/>
</dbReference>
<dbReference type="InterPro" id="IPR001647">
    <property type="entry name" value="HTH_TetR"/>
</dbReference>
<evidence type="ECO:0000256" key="4">
    <source>
        <dbReference type="PROSITE-ProRule" id="PRU00335"/>
    </source>
</evidence>
<gene>
    <name evidence="6" type="ORF">J2S43_006021</name>
</gene>
<dbReference type="RefSeq" id="WP_306834906.1">
    <property type="nucleotide sequence ID" value="NZ_JAUSRA010000001.1"/>
</dbReference>
<evidence type="ECO:0000259" key="5">
    <source>
        <dbReference type="PROSITE" id="PS50977"/>
    </source>
</evidence>
<keyword evidence="1" id="KW-0805">Transcription regulation</keyword>
<evidence type="ECO:0000256" key="2">
    <source>
        <dbReference type="ARBA" id="ARBA00023125"/>
    </source>
</evidence>
<dbReference type="PROSITE" id="PS01081">
    <property type="entry name" value="HTH_TETR_1"/>
    <property type="match status" value="1"/>
</dbReference>
<dbReference type="Gene3D" id="1.10.10.60">
    <property type="entry name" value="Homeodomain-like"/>
    <property type="match status" value="1"/>
</dbReference>
<keyword evidence="7" id="KW-1185">Reference proteome</keyword>
<evidence type="ECO:0000313" key="6">
    <source>
        <dbReference type="EMBL" id="MDP9797509.1"/>
    </source>
</evidence>
<dbReference type="PANTHER" id="PTHR30055:SF234">
    <property type="entry name" value="HTH-TYPE TRANSCRIPTIONAL REGULATOR BETI"/>
    <property type="match status" value="1"/>
</dbReference>
<feature type="domain" description="HTH tetR-type" evidence="5">
    <location>
        <begin position="6"/>
        <end position="66"/>
    </location>
</feature>